<evidence type="ECO:0000256" key="4">
    <source>
        <dbReference type="ARBA" id="ARBA00010441"/>
    </source>
</evidence>
<evidence type="ECO:0000256" key="7">
    <source>
        <dbReference type="ARBA" id="ARBA00022679"/>
    </source>
</evidence>
<evidence type="ECO:0000256" key="8">
    <source>
        <dbReference type="ARBA" id="ARBA00022692"/>
    </source>
</evidence>
<name>A0ABP1D953_9APHY</name>
<evidence type="ECO:0000256" key="14">
    <source>
        <dbReference type="ARBA" id="ARBA00023209"/>
    </source>
</evidence>
<keyword evidence="6 16" id="KW-0444">Lipid biosynthesis</keyword>
<organism evidence="19 20">
    <name type="scientific">Somion occarium</name>
    <dbReference type="NCBI Taxonomy" id="3059160"/>
    <lineage>
        <taxon>Eukaryota</taxon>
        <taxon>Fungi</taxon>
        <taxon>Dikarya</taxon>
        <taxon>Basidiomycota</taxon>
        <taxon>Agaricomycotina</taxon>
        <taxon>Agaricomycetes</taxon>
        <taxon>Polyporales</taxon>
        <taxon>Cerrenaceae</taxon>
        <taxon>Somion</taxon>
    </lineage>
</organism>
<evidence type="ECO:0000313" key="20">
    <source>
        <dbReference type="Proteomes" id="UP001497453"/>
    </source>
</evidence>
<dbReference type="PROSITE" id="PS00379">
    <property type="entry name" value="CDP_ALCOHOL_P_TRANSF"/>
    <property type="match status" value="1"/>
</dbReference>
<keyword evidence="9" id="KW-0479">Metal-binding</keyword>
<evidence type="ECO:0000256" key="6">
    <source>
        <dbReference type="ARBA" id="ARBA00022516"/>
    </source>
</evidence>
<comment type="cofactor">
    <cofactor evidence="1">
        <name>Mn(2+)</name>
        <dbReference type="ChEBI" id="CHEBI:29035"/>
    </cofactor>
</comment>
<dbReference type="Gene3D" id="1.20.120.1760">
    <property type="match status" value="1"/>
</dbReference>
<dbReference type="InterPro" id="IPR000462">
    <property type="entry name" value="CDP-OH_P_trans"/>
</dbReference>
<dbReference type="Proteomes" id="UP001497453">
    <property type="component" value="Chromosome 3"/>
</dbReference>
<dbReference type="InterPro" id="IPR048254">
    <property type="entry name" value="CDP_ALCOHOL_P_TRANSF_CS"/>
</dbReference>
<evidence type="ECO:0000256" key="11">
    <source>
        <dbReference type="ARBA" id="ARBA00022989"/>
    </source>
</evidence>
<comment type="cofactor">
    <cofactor evidence="2">
        <name>Mg(2+)</name>
        <dbReference type="ChEBI" id="CHEBI:18420"/>
    </cofactor>
</comment>
<dbReference type="InterPro" id="IPR014387">
    <property type="entry name" value="CDP_diag_ino_3_P_euk"/>
</dbReference>
<evidence type="ECO:0000256" key="1">
    <source>
        <dbReference type="ARBA" id="ARBA00001936"/>
    </source>
</evidence>
<dbReference type="PANTHER" id="PTHR15362">
    <property type="entry name" value="PHOSPHATIDYLINOSITOL SYNTHASE"/>
    <property type="match status" value="1"/>
</dbReference>
<evidence type="ECO:0000256" key="17">
    <source>
        <dbReference type="RuleBase" id="RU003750"/>
    </source>
</evidence>
<feature type="transmembrane region" description="Helical" evidence="18">
    <location>
        <begin position="167"/>
        <end position="188"/>
    </location>
</feature>
<keyword evidence="15 16" id="KW-1208">Phospholipid metabolism</keyword>
<keyword evidence="10" id="KW-0460">Magnesium</keyword>
<reference evidence="20" key="1">
    <citation type="submission" date="2024-04" db="EMBL/GenBank/DDBJ databases">
        <authorList>
            <person name="Shaw F."/>
            <person name="Minotto A."/>
        </authorList>
    </citation>
    <scope>NUCLEOTIDE SEQUENCE [LARGE SCALE GENOMIC DNA]</scope>
</reference>
<keyword evidence="13 16" id="KW-0472">Membrane</keyword>
<dbReference type="Pfam" id="PF01066">
    <property type="entry name" value="CDP-OH_P_transf"/>
    <property type="match status" value="1"/>
</dbReference>
<keyword evidence="12 16" id="KW-0443">Lipid metabolism</keyword>
<evidence type="ECO:0000256" key="3">
    <source>
        <dbReference type="ARBA" id="ARBA00004141"/>
    </source>
</evidence>
<keyword evidence="20" id="KW-1185">Reference proteome</keyword>
<keyword evidence="7 16" id="KW-0808">Transferase</keyword>
<evidence type="ECO:0000256" key="12">
    <source>
        <dbReference type="ARBA" id="ARBA00023098"/>
    </source>
</evidence>
<evidence type="ECO:0000256" key="9">
    <source>
        <dbReference type="ARBA" id="ARBA00022723"/>
    </source>
</evidence>
<protein>
    <recommendedName>
        <fullName evidence="5 16">CDP-diacylglycerol--inositol 3-phosphatidyltransferase</fullName>
        <ecNumber evidence="5 16">2.7.8.11</ecNumber>
    </recommendedName>
</protein>
<evidence type="ECO:0000256" key="10">
    <source>
        <dbReference type="ARBA" id="ARBA00022842"/>
    </source>
</evidence>
<dbReference type="InterPro" id="IPR043130">
    <property type="entry name" value="CDP-OH_PTrfase_TM_dom"/>
</dbReference>
<comment type="similarity">
    <text evidence="4 16 17">Belongs to the CDP-alcohol phosphatidyltransferase class-I family.</text>
</comment>
<dbReference type="EMBL" id="OZ037946">
    <property type="protein sequence ID" value="CAL1704376.1"/>
    <property type="molecule type" value="Genomic_DNA"/>
</dbReference>
<feature type="transmembrane region" description="Helical" evidence="18">
    <location>
        <begin position="208"/>
        <end position="226"/>
    </location>
</feature>
<keyword evidence="14 16" id="KW-0594">Phospholipid biosynthesis</keyword>
<evidence type="ECO:0000256" key="15">
    <source>
        <dbReference type="ARBA" id="ARBA00023264"/>
    </source>
</evidence>
<proteinExistence type="inferred from homology"/>
<keyword evidence="8 18" id="KW-0812">Transmembrane</keyword>
<accession>A0ABP1D953</accession>
<evidence type="ECO:0000256" key="13">
    <source>
        <dbReference type="ARBA" id="ARBA00023136"/>
    </source>
</evidence>
<evidence type="ECO:0000313" key="19">
    <source>
        <dbReference type="EMBL" id="CAL1704376.1"/>
    </source>
</evidence>
<comment type="subcellular location">
    <subcellularLocation>
        <location evidence="3">Membrane</location>
        <topology evidence="3">Multi-pass membrane protein</topology>
    </subcellularLocation>
</comment>
<dbReference type="PANTHER" id="PTHR15362:SF4">
    <property type="entry name" value="CDP-DIACYLGLYCEROL--INOSITOL 3-PHOSPHATIDYLTRANSFERASE"/>
    <property type="match status" value="1"/>
</dbReference>
<evidence type="ECO:0000256" key="18">
    <source>
        <dbReference type="SAM" id="Phobius"/>
    </source>
</evidence>
<comment type="catalytic activity">
    <reaction evidence="16">
        <text>a CDP-1,2-diacyl-sn-glycerol + myo-inositol = a 1,2-diacyl-sn-glycero-3-phospho-(1D-myo-inositol) + CMP + H(+)</text>
        <dbReference type="Rhea" id="RHEA:11580"/>
        <dbReference type="ChEBI" id="CHEBI:15378"/>
        <dbReference type="ChEBI" id="CHEBI:17268"/>
        <dbReference type="ChEBI" id="CHEBI:57880"/>
        <dbReference type="ChEBI" id="CHEBI:58332"/>
        <dbReference type="ChEBI" id="CHEBI:60377"/>
        <dbReference type="EC" id="2.7.8.11"/>
    </reaction>
</comment>
<gene>
    <name evidence="19" type="ORF">GFSPODELE1_LOCUS4983</name>
</gene>
<sequence length="260" mass="29105">MSTKSNIRRRGSIDVVDAKVAVDLATAQSYSENVFLFVPNLIGYSRIILAGVALHYMSFHPKYCTLAYCISCLLDAADGHAARALNQTSKFGAVLDMVTDRCTTSALLCYLSSVYPDYTMAFQLLITLDFSSHYMHMYSSLVTGSRSHKAVTSEVSRILSLYYNPQLLFIICAGNEMFFVALYLMKWVNTPLWQSLSLEPSFLLQPTWPAMMACLCFPVCALKNVINLVQLWKACKILVGVDLAERAKAREDETLRAKKT</sequence>
<keyword evidence="11 18" id="KW-1133">Transmembrane helix</keyword>
<evidence type="ECO:0000256" key="16">
    <source>
        <dbReference type="PIRNR" id="PIRNR000848"/>
    </source>
</evidence>
<evidence type="ECO:0000256" key="2">
    <source>
        <dbReference type="ARBA" id="ARBA00001946"/>
    </source>
</evidence>
<dbReference type="PIRSF" id="PIRSF000848">
    <property type="entry name" value="CDP_diag_ino_3_P"/>
    <property type="match status" value="1"/>
</dbReference>
<evidence type="ECO:0000256" key="5">
    <source>
        <dbReference type="ARBA" id="ARBA00013212"/>
    </source>
</evidence>
<dbReference type="EC" id="2.7.8.11" evidence="5 16"/>